<dbReference type="Proteomes" id="UP000185628">
    <property type="component" value="Unassembled WGS sequence"/>
</dbReference>
<dbReference type="EMBL" id="MQVR01000059">
    <property type="protein sequence ID" value="OKL53476.1"/>
    <property type="molecule type" value="Genomic_DNA"/>
</dbReference>
<accession>A0A1Q5Q127</accession>
<organism evidence="2 3">
    <name type="scientific">Bowdeniella nasicola</name>
    <dbReference type="NCBI Taxonomy" id="208480"/>
    <lineage>
        <taxon>Bacteria</taxon>
        <taxon>Bacillati</taxon>
        <taxon>Actinomycetota</taxon>
        <taxon>Actinomycetes</taxon>
        <taxon>Actinomycetales</taxon>
        <taxon>Actinomycetaceae</taxon>
        <taxon>Bowdeniella</taxon>
    </lineage>
</organism>
<evidence type="ECO:0000313" key="2">
    <source>
        <dbReference type="EMBL" id="OKL53476.1"/>
    </source>
</evidence>
<evidence type="ECO:0000256" key="1">
    <source>
        <dbReference type="SAM" id="MobiDB-lite"/>
    </source>
</evidence>
<feature type="region of interest" description="Disordered" evidence="1">
    <location>
        <begin position="228"/>
        <end position="262"/>
    </location>
</feature>
<reference evidence="3" key="1">
    <citation type="submission" date="2016-12" db="EMBL/GenBank/DDBJ databases">
        <authorList>
            <person name="Meng X."/>
        </authorList>
    </citation>
    <scope>NUCLEOTIDE SEQUENCE [LARGE SCALE GENOMIC DNA]</scope>
    <source>
        <strain evidence="3">DSM 19116</strain>
    </source>
</reference>
<gene>
    <name evidence="2" type="ORF">BSZ39_09335</name>
</gene>
<dbReference type="OrthoDB" id="3781658at2"/>
<dbReference type="RefSeq" id="WP_073717069.1">
    <property type="nucleotide sequence ID" value="NZ_MQVR01000059.1"/>
</dbReference>
<proteinExistence type="predicted"/>
<comment type="caution">
    <text evidence="2">The sequence shown here is derived from an EMBL/GenBank/DDBJ whole genome shotgun (WGS) entry which is preliminary data.</text>
</comment>
<keyword evidence="3" id="KW-1185">Reference proteome</keyword>
<sequence length="262" mass="28528">MATFVDPVADAAEAYEGLRGLAHATRAFEDPVDMYRVLGEVSGSVRLLRQVLDQLSRAHADHRDIAFTDDRAPAEAVALAAADELHQAADGLDEVADRVMRAHEASGRIAWHTHTSSEPERSRRWVNVVFLQGSEADEVLDLIDVEGVQAGIAHLAQWDFGDETTGAAFMNGEVYHELPRGQWDRSFEADGYVLTYNPQMGYVGLVREHPDTTPTPDEEEVIAARDAFSGVTSESPRRAAEGTDWFAPTSAHGASSSVGQSL</sequence>
<evidence type="ECO:0000313" key="3">
    <source>
        <dbReference type="Proteomes" id="UP000185628"/>
    </source>
</evidence>
<protein>
    <submittedName>
        <fullName evidence="2">Uncharacterized protein</fullName>
    </submittedName>
</protein>
<dbReference type="AlphaFoldDB" id="A0A1Q5Q127"/>
<feature type="compositionally biased region" description="Polar residues" evidence="1">
    <location>
        <begin position="252"/>
        <end position="262"/>
    </location>
</feature>
<name>A0A1Q5Q127_9ACTO</name>